<dbReference type="CDD" id="cd04497">
    <property type="entry name" value="hPOT1_OB1_like"/>
    <property type="match status" value="1"/>
</dbReference>
<dbReference type="Proteomes" id="UP001159659">
    <property type="component" value="Unassembled WGS sequence"/>
</dbReference>
<dbReference type="AlphaFoldDB" id="A0AAV0UV19"/>
<dbReference type="Pfam" id="PF02765">
    <property type="entry name" value="POT1"/>
    <property type="match status" value="1"/>
</dbReference>
<dbReference type="SMART" id="SM00976">
    <property type="entry name" value="Telo_bind"/>
    <property type="match status" value="1"/>
</dbReference>
<feature type="region of interest" description="Disordered" evidence="5">
    <location>
        <begin position="462"/>
        <end position="483"/>
    </location>
</feature>
<dbReference type="InterPro" id="IPR011564">
    <property type="entry name" value="Telomer_end-bd_POT1/Cdc13"/>
</dbReference>
<reference evidence="7" key="1">
    <citation type="submission" date="2022-12" db="EMBL/GenBank/DDBJ databases">
        <authorList>
            <person name="Webb A."/>
        </authorList>
    </citation>
    <scope>NUCLEOTIDE SEQUENCE</scope>
    <source>
        <strain evidence="7">Pf2</strain>
    </source>
</reference>
<feature type="domain" description="Telomeric single stranded DNA binding POT1/Cdc13" evidence="6">
    <location>
        <begin position="156"/>
        <end position="290"/>
    </location>
</feature>
<dbReference type="PANTHER" id="PTHR14513">
    <property type="entry name" value="PROTECTION OF TELOMERES 1"/>
    <property type="match status" value="1"/>
</dbReference>
<keyword evidence="2" id="KW-0158">Chromosome</keyword>
<dbReference type="InterPro" id="IPR057620">
    <property type="entry name" value="POT1A/B-like_OB"/>
</dbReference>
<dbReference type="SUPFAM" id="SSF50249">
    <property type="entry name" value="Nucleic acid-binding proteins"/>
    <property type="match status" value="1"/>
</dbReference>
<dbReference type="GO" id="GO:0098505">
    <property type="term" value="F:G-rich strand telomeric DNA binding"/>
    <property type="evidence" value="ECO:0007669"/>
    <property type="project" value="TreeGrafter"/>
</dbReference>
<keyword evidence="4" id="KW-0238">DNA-binding</keyword>
<dbReference type="InterPro" id="IPR028389">
    <property type="entry name" value="POT1"/>
</dbReference>
<accession>A0AAV0UV19</accession>
<gene>
    <name evidence="7" type="ORF">PFR002_LOCUS8681</name>
</gene>
<comment type="subcellular location">
    <subcellularLocation>
        <location evidence="1">Chromosome</location>
        <location evidence="1">Telomere</location>
    </subcellularLocation>
</comment>
<keyword evidence="3" id="KW-0779">Telomere</keyword>
<evidence type="ECO:0000256" key="5">
    <source>
        <dbReference type="SAM" id="MobiDB-lite"/>
    </source>
</evidence>
<evidence type="ECO:0000259" key="6">
    <source>
        <dbReference type="SMART" id="SM00976"/>
    </source>
</evidence>
<dbReference type="InterPro" id="IPR012340">
    <property type="entry name" value="NA-bd_OB-fold"/>
</dbReference>
<dbReference type="Pfam" id="PF25507">
    <property type="entry name" value="OB_POT1A"/>
    <property type="match status" value="1"/>
</dbReference>
<name>A0AAV0UV19_9STRA</name>
<dbReference type="Gene3D" id="2.40.50.140">
    <property type="entry name" value="Nucleic acid-binding proteins"/>
    <property type="match status" value="1"/>
</dbReference>
<proteinExistence type="predicted"/>
<evidence type="ECO:0000256" key="2">
    <source>
        <dbReference type="ARBA" id="ARBA00022454"/>
    </source>
</evidence>
<evidence type="ECO:0000256" key="4">
    <source>
        <dbReference type="ARBA" id="ARBA00023125"/>
    </source>
</evidence>
<dbReference type="EMBL" id="CANTFK010000986">
    <property type="protein sequence ID" value="CAI5738474.1"/>
    <property type="molecule type" value="Genomic_DNA"/>
</dbReference>
<comment type="caution">
    <text evidence="7">The sequence shown here is derived from an EMBL/GenBank/DDBJ whole genome shotgun (WGS) entry which is preliminary data.</text>
</comment>
<protein>
    <recommendedName>
        <fullName evidence="6">Telomeric single stranded DNA binding POT1/Cdc13 domain-containing protein</fullName>
    </recommendedName>
</protein>
<dbReference type="GO" id="GO:0016233">
    <property type="term" value="P:telomere capping"/>
    <property type="evidence" value="ECO:0007669"/>
    <property type="project" value="TreeGrafter"/>
</dbReference>
<dbReference type="GO" id="GO:0000783">
    <property type="term" value="C:nuclear telomere cap complex"/>
    <property type="evidence" value="ECO:0007669"/>
    <property type="project" value="TreeGrafter"/>
</dbReference>
<evidence type="ECO:0000313" key="8">
    <source>
        <dbReference type="Proteomes" id="UP001159659"/>
    </source>
</evidence>
<sequence length="641" mass="72476">MLFWDKARMTFKICVVFFYDQWAIKMQFLKRHYKLWIRGRGVVALQWEAGAETEERVQCVVVAERNILKKALERQPQLFTFPHSLKIEVTYEEPQRLPTSDQLRYLPSKTITTRDLHSATPTWQTVVQAQALPNKKLNRGQRTLSEARTTSSAYRYSPLAELVSGHADIYGVVVNITLPKKTAGRDMVMTVSVTDESCSTRADAIQINVFYPTIAQMPKIKYIGDIIRFHKVKVQEYQGNIQGLSLPRITRHLVLRESDDGKLEQLTCSKTWTFESSDVERTRQLQKWARKSLAEDTTLPQGCSQAPKLLTELKSAEGFIDLVVRVLHLDDSEEPTRVIIWDGSGNMAESDRTLVCALQKEGAGVPANGILKEVIMSSCWSVLRDMGFVDGMLTHWCRFRNLAVGKDEPITGATIALARNEILRFREVTSLVMMPEYMPEVQCRLSLASKLNSDKVIRVQPRALTPAETHRPSQSQRSLSDSPVKVTTVIPVRIQNNVPVTPLREIMNSRQTPRKFHCCARVRSIWPSDVEKICKPKPGKSGESVYTFALTVEEGCDSLNLIVYGKDAEHFLHGIPPCDLSKSTNSKALLKNRLGALLDAPNAFHWCIKSYTVSLPPATRNSDGPTTAIRYRLFDTLLQCL</sequence>
<feature type="compositionally biased region" description="Polar residues" evidence="5">
    <location>
        <begin position="472"/>
        <end position="481"/>
    </location>
</feature>
<dbReference type="GO" id="GO:0032210">
    <property type="term" value="P:regulation of telomere maintenance via telomerase"/>
    <property type="evidence" value="ECO:0007669"/>
    <property type="project" value="TreeGrafter"/>
</dbReference>
<organism evidence="7 8">
    <name type="scientific">Peronospora farinosa</name>
    <dbReference type="NCBI Taxonomy" id="134698"/>
    <lineage>
        <taxon>Eukaryota</taxon>
        <taxon>Sar</taxon>
        <taxon>Stramenopiles</taxon>
        <taxon>Oomycota</taxon>
        <taxon>Peronosporomycetes</taxon>
        <taxon>Peronosporales</taxon>
        <taxon>Peronosporaceae</taxon>
        <taxon>Peronospora</taxon>
    </lineage>
</organism>
<dbReference type="PANTHER" id="PTHR14513:SF0">
    <property type="entry name" value="PROTECTION OF TELOMERES PROTEIN 1"/>
    <property type="match status" value="1"/>
</dbReference>
<evidence type="ECO:0000256" key="3">
    <source>
        <dbReference type="ARBA" id="ARBA00022895"/>
    </source>
</evidence>
<evidence type="ECO:0000313" key="7">
    <source>
        <dbReference type="EMBL" id="CAI5738474.1"/>
    </source>
</evidence>
<dbReference type="GO" id="GO:0010521">
    <property type="term" value="F:telomerase inhibitor activity"/>
    <property type="evidence" value="ECO:0007669"/>
    <property type="project" value="TreeGrafter"/>
</dbReference>
<evidence type="ECO:0000256" key="1">
    <source>
        <dbReference type="ARBA" id="ARBA00004574"/>
    </source>
</evidence>